<dbReference type="InterPro" id="IPR007658">
    <property type="entry name" value="DUF594"/>
</dbReference>
<dbReference type="EMBL" id="KD244367">
    <property type="protein sequence ID" value="EMS49373.1"/>
    <property type="molecule type" value="Genomic_DNA"/>
</dbReference>
<dbReference type="STRING" id="4572.M7YG82"/>
<evidence type="ECO:0000313" key="1">
    <source>
        <dbReference type="EMBL" id="EMS49373.1"/>
    </source>
</evidence>
<gene>
    <name evidence="1" type="ORF">TRIUR3_25753</name>
</gene>
<reference evidence="1" key="1">
    <citation type="journal article" date="2013" name="Nature">
        <title>Draft genome of the wheat A-genome progenitor Triticum urartu.</title>
        <authorList>
            <person name="Ling H.Q."/>
            <person name="Zhao S."/>
            <person name="Liu D."/>
            <person name="Wang J."/>
            <person name="Sun H."/>
            <person name="Zhang C."/>
            <person name="Fan H."/>
            <person name="Li D."/>
            <person name="Dong L."/>
            <person name="Tao Y."/>
            <person name="Gao C."/>
            <person name="Wu H."/>
            <person name="Li Y."/>
            <person name="Cui Y."/>
            <person name="Guo X."/>
            <person name="Zheng S."/>
            <person name="Wang B."/>
            <person name="Yu K."/>
            <person name="Liang Q."/>
            <person name="Yang W."/>
            <person name="Lou X."/>
            <person name="Chen J."/>
            <person name="Feng M."/>
            <person name="Jian J."/>
            <person name="Zhang X."/>
            <person name="Luo G."/>
            <person name="Jiang Y."/>
            <person name="Liu J."/>
            <person name="Wang Z."/>
            <person name="Sha Y."/>
            <person name="Zhang B."/>
            <person name="Wu H."/>
            <person name="Tang D."/>
            <person name="Shen Q."/>
            <person name="Xue P."/>
            <person name="Zou S."/>
            <person name="Wang X."/>
            <person name="Liu X."/>
            <person name="Wang F."/>
            <person name="Yang Y."/>
            <person name="An X."/>
            <person name="Dong Z."/>
            <person name="Zhang K."/>
            <person name="Zhang X."/>
            <person name="Luo M.C."/>
            <person name="Dvorak J."/>
            <person name="Tong Y."/>
            <person name="Wang J."/>
            <person name="Yang H."/>
            <person name="Li Z."/>
            <person name="Wang D."/>
            <person name="Zhang A."/>
            <person name="Wang J."/>
        </authorList>
    </citation>
    <scope>NUCLEOTIDE SEQUENCE</scope>
</reference>
<dbReference type="PANTHER" id="PTHR31325">
    <property type="entry name" value="OS01G0798800 PROTEIN-RELATED"/>
    <property type="match status" value="1"/>
</dbReference>
<dbReference type="Pfam" id="PF04578">
    <property type="entry name" value="DUF594"/>
    <property type="match status" value="1"/>
</dbReference>
<organism evidence="1">
    <name type="scientific">Triticum urartu</name>
    <name type="common">Red wild einkorn</name>
    <name type="synonym">Crithodium urartu</name>
    <dbReference type="NCBI Taxonomy" id="4572"/>
    <lineage>
        <taxon>Eukaryota</taxon>
        <taxon>Viridiplantae</taxon>
        <taxon>Streptophyta</taxon>
        <taxon>Embryophyta</taxon>
        <taxon>Tracheophyta</taxon>
        <taxon>Spermatophyta</taxon>
        <taxon>Magnoliopsida</taxon>
        <taxon>Liliopsida</taxon>
        <taxon>Poales</taxon>
        <taxon>Poaceae</taxon>
        <taxon>BOP clade</taxon>
        <taxon>Pooideae</taxon>
        <taxon>Triticodae</taxon>
        <taxon>Triticeae</taxon>
        <taxon>Triticinae</taxon>
        <taxon>Triticum</taxon>
    </lineage>
</organism>
<name>M7YG82_TRIUA</name>
<sequence length="280" mass="32735">MLPSPVRPGLYASTKAAYVGLDFSDRERISKKLGLDRRRRIWDLDTRTGGDDLHRVRGKLDIIKEDLDIIREGLVSGSWDFHNSLVELKTVHRMKMELGIIGEELDNLRRREELKELNRRREELDIRSSEVEGRGEDNLDLDPEELNRTLKRLEELDRRSQELRFGPSPPPPLICGVELVVWLLEAEAQGKQVRRVLLGVWVEMMCYASHHCSRDSHARQLNSGGEFITVIWLLSTAMFNRSYCNEDWFKKGAHEFFKRPFHVEEEHRLLMEVLHSSRPT</sequence>
<accession>M7YG82</accession>
<proteinExistence type="predicted"/>
<dbReference type="AlphaFoldDB" id="M7YG82"/>
<protein>
    <submittedName>
        <fullName evidence="1">Uncharacterized protein</fullName>
    </submittedName>
</protein>